<dbReference type="Gene3D" id="3.60.15.10">
    <property type="entry name" value="Ribonuclease Z/Hydroxyacylglutathione hydrolase-like"/>
    <property type="match status" value="1"/>
</dbReference>
<evidence type="ECO:0000256" key="4">
    <source>
        <dbReference type="ARBA" id="ARBA00022448"/>
    </source>
</evidence>
<dbReference type="RefSeq" id="WP_088562681.1">
    <property type="nucleotide sequence ID" value="NZ_FYEH01000016.1"/>
</dbReference>
<dbReference type="PANTHER" id="PTHR42663:SF7">
    <property type="entry name" value="COENZYME PQQ SYNTHESIS PROTEIN B"/>
    <property type="match status" value="1"/>
</dbReference>
<dbReference type="Pfam" id="PF12706">
    <property type="entry name" value="Lactamase_B_2"/>
    <property type="match status" value="1"/>
</dbReference>
<dbReference type="AlphaFoldDB" id="A0A212RWD5"/>
<organism evidence="8 9">
    <name type="scientific">Arboricoccus pini</name>
    <dbReference type="NCBI Taxonomy" id="1963835"/>
    <lineage>
        <taxon>Bacteria</taxon>
        <taxon>Pseudomonadati</taxon>
        <taxon>Pseudomonadota</taxon>
        <taxon>Alphaproteobacteria</taxon>
        <taxon>Geminicoccales</taxon>
        <taxon>Geminicoccaceae</taxon>
        <taxon>Arboricoccus</taxon>
    </lineage>
</organism>
<feature type="domain" description="Metallo-beta-lactamase" evidence="7">
    <location>
        <begin position="50"/>
        <end position="274"/>
    </location>
</feature>
<keyword evidence="9" id="KW-1185">Reference proteome</keyword>
<reference evidence="8 9" key="1">
    <citation type="submission" date="2017-06" db="EMBL/GenBank/DDBJ databases">
        <authorList>
            <person name="Kim H.J."/>
            <person name="Triplett B.A."/>
        </authorList>
    </citation>
    <scope>NUCLEOTIDE SEQUENCE [LARGE SCALE GENOMIC DNA]</scope>
    <source>
        <strain evidence="8 9">B29T1</strain>
    </source>
</reference>
<dbReference type="NCBIfam" id="TIGR02108">
    <property type="entry name" value="PQQ_syn_pqqB"/>
    <property type="match status" value="1"/>
</dbReference>
<dbReference type="PANTHER" id="PTHR42663">
    <property type="entry name" value="HYDROLASE C777.06C-RELATED-RELATED"/>
    <property type="match status" value="1"/>
</dbReference>
<dbReference type="GO" id="GO:0018189">
    <property type="term" value="P:pyrroloquinoline quinone biosynthetic process"/>
    <property type="evidence" value="ECO:0007669"/>
    <property type="project" value="UniProtKB-UniRule"/>
</dbReference>
<name>A0A212RWD5_9PROT</name>
<comment type="similarity">
    <text evidence="2 6">Belongs to the PqqB family.</text>
</comment>
<evidence type="ECO:0000256" key="2">
    <source>
        <dbReference type="ARBA" id="ARBA00008481"/>
    </source>
</evidence>
<evidence type="ECO:0000313" key="9">
    <source>
        <dbReference type="Proteomes" id="UP000197065"/>
    </source>
</evidence>
<evidence type="ECO:0000256" key="1">
    <source>
        <dbReference type="ARBA" id="ARBA00004886"/>
    </source>
</evidence>
<evidence type="ECO:0000259" key="7">
    <source>
        <dbReference type="Pfam" id="PF12706"/>
    </source>
</evidence>
<proteinExistence type="inferred from homology"/>
<evidence type="ECO:0000256" key="6">
    <source>
        <dbReference type="HAMAP-Rule" id="MF_00653"/>
    </source>
</evidence>
<dbReference type="UniPathway" id="UPA00539"/>
<comment type="pathway">
    <text evidence="1 6">Cofactor biosynthesis; pyrroloquinoline quinone biosynthesis.</text>
</comment>
<keyword evidence="4 6" id="KW-0813">Transport</keyword>
<evidence type="ECO:0000256" key="5">
    <source>
        <dbReference type="ARBA" id="ARBA00022905"/>
    </source>
</evidence>
<accession>A0A212RWD5</accession>
<dbReference type="InterPro" id="IPR011842">
    <property type="entry name" value="PQQ_synth_PqqB"/>
</dbReference>
<dbReference type="InterPro" id="IPR036866">
    <property type="entry name" value="RibonucZ/Hydroxyglut_hydro"/>
</dbReference>
<keyword evidence="5 6" id="KW-0884">PQQ biosynthesis</keyword>
<protein>
    <recommendedName>
        <fullName evidence="3 6">Coenzyme PQQ synthesis protein B</fullName>
    </recommendedName>
    <alternativeName>
        <fullName evidence="6">Pyrroloquinoline quinone biosynthesis protein B</fullName>
    </alternativeName>
</protein>
<dbReference type="HAMAP" id="MF_00653">
    <property type="entry name" value="PQQ_syn_PqqB"/>
    <property type="match status" value="1"/>
</dbReference>
<gene>
    <name evidence="6" type="primary">pqqB</name>
    <name evidence="8" type="ORF">SAMN07250955_11610</name>
</gene>
<dbReference type="EMBL" id="FYEH01000016">
    <property type="protein sequence ID" value="SNB77005.1"/>
    <property type="molecule type" value="Genomic_DNA"/>
</dbReference>
<comment type="function">
    <text evidence="6">May be involved in the transport of PQQ or its precursor to the periplasm.</text>
</comment>
<dbReference type="Proteomes" id="UP000197065">
    <property type="component" value="Unassembled WGS sequence"/>
</dbReference>
<dbReference type="SUPFAM" id="SSF56281">
    <property type="entry name" value="Metallo-hydrolase/oxidoreductase"/>
    <property type="match status" value="1"/>
</dbReference>
<evidence type="ECO:0000313" key="8">
    <source>
        <dbReference type="EMBL" id="SNB77005.1"/>
    </source>
</evidence>
<sequence>MHIIVLGAAAGGGFPQWNANSEACRRARAGDPAARPATQASIALSADGRRWAIINASPDLRAQIERTPALQPREGLRSSPIAAVLLTNGDVDAIAGLLNLREGTGFGLYAHPLVHGILDRNQIFEVVNRSIVPRRPLGIGAALMLGDAADAPIDIEVEAFAAPGKVPLYAEEAAGAALDTASLAGESLGLEFKTPAGRLVYLANCARISEAVRRRVDGAAILFMDGTLWRDDEMIRAGIGTKTGRRMGHVSMDGADGVIESLAGLTIGRRIFIHVNNTNPALLADSPEREKLEAAGWRVAYDGMELELK</sequence>
<dbReference type="OrthoDB" id="9778305at2"/>
<dbReference type="InterPro" id="IPR001279">
    <property type="entry name" value="Metallo-B-lactamas"/>
</dbReference>
<evidence type="ECO:0000256" key="3">
    <source>
        <dbReference type="ARBA" id="ARBA00015084"/>
    </source>
</evidence>